<keyword evidence="2" id="KW-1185">Reference proteome</keyword>
<dbReference type="EMBL" id="MZ202274">
    <property type="protein sequence ID" value="ULE62109.1"/>
    <property type="molecule type" value="Viral_cRNA"/>
</dbReference>
<reference evidence="1 2" key="1">
    <citation type="submission" date="2021-05" db="EMBL/GenBank/DDBJ databases">
        <title>Mosquito community composition shapes virus prevalence patterns along anthropogenic disturbance gradients.</title>
        <authorList>
            <person name="Hermanns K."/>
            <person name="Marklewitz M."/>
            <person name="Zirkel F."/>
            <person name="Kopp A."/>
            <person name="Kramer-Schadt S."/>
            <person name="Junglen S."/>
        </authorList>
    </citation>
    <scope>NUCLEOTIDE SEQUENCE [LARGE SCALE GENOMIC DNA]</scope>
    <source>
        <strain evidence="1 2">D35-CI-2004</strain>
    </source>
</reference>
<dbReference type="Proteomes" id="UP001262653">
    <property type="component" value="Genome"/>
</dbReference>
<evidence type="ECO:0000313" key="2">
    <source>
        <dbReference type="Proteomes" id="UP001262653"/>
    </source>
</evidence>
<gene>
    <name evidence="1" type="primary">NSs</name>
</gene>
<accession>A0AAE8ZNI3</accession>
<organism evidence="1 2">
    <name type="scientific">Mikado virus</name>
    <dbReference type="NCBI Taxonomy" id="2895614"/>
    <lineage>
        <taxon>Viruses</taxon>
        <taxon>Riboviria</taxon>
        <taxon>Orthornavirae</taxon>
        <taxon>Negarnaviricota</taxon>
        <taxon>Polyploviricotina</taxon>
        <taxon>Bunyaviricetes</taxon>
        <taxon>Elliovirales</taxon>
        <taxon>Phasmaviridae</taxon>
        <taxon>Jonvirus</taxon>
        <taxon>Jonvirus mikadosis</taxon>
    </lineage>
</organism>
<proteinExistence type="predicted"/>
<protein>
    <submittedName>
        <fullName evidence="1">NSs protein</fullName>
    </submittedName>
</protein>
<sequence>MRTVAFRFDLTIDDHLEISSSTCPDSFSVEGGISFNTKVEVAHRVSVSKEEVVVRFFLYGARAQSVVSALPLRQNGPVEKEILRKLVLARSSVQRDIVVVSYLITTAYQAKDDAGIKFE</sequence>
<name>A0AAE8ZNI3_9VIRU</name>
<evidence type="ECO:0000313" key="1">
    <source>
        <dbReference type="EMBL" id="ULE62109.1"/>
    </source>
</evidence>